<dbReference type="Gene3D" id="2.60.40.420">
    <property type="entry name" value="Cupredoxins - blue copper proteins"/>
    <property type="match status" value="1"/>
</dbReference>
<accession>A0AAD5NU51</accession>
<evidence type="ECO:0000259" key="1">
    <source>
        <dbReference type="Pfam" id="PF02298"/>
    </source>
</evidence>
<organism evidence="2 3">
    <name type="scientific">Acer negundo</name>
    <name type="common">Box elder</name>
    <dbReference type="NCBI Taxonomy" id="4023"/>
    <lineage>
        <taxon>Eukaryota</taxon>
        <taxon>Viridiplantae</taxon>
        <taxon>Streptophyta</taxon>
        <taxon>Embryophyta</taxon>
        <taxon>Tracheophyta</taxon>
        <taxon>Spermatophyta</taxon>
        <taxon>Magnoliopsida</taxon>
        <taxon>eudicotyledons</taxon>
        <taxon>Gunneridae</taxon>
        <taxon>Pentapetalae</taxon>
        <taxon>rosids</taxon>
        <taxon>malvids</taxon>
        <taxon>Sapindales</taxon>
        <taxon>Sapindaceae</taxon>
        <taxon>Hippocastanoideae</taxon>
        <taxon>Acereae</taxon>
        <taxon>Acer</taxon>
    </lineage>
</organism>
<gene>
    <name evidence="2" type="ORF">LWI28_009338</name>
</gene>
<keyword evidence="3" id="KW-1185">Reference proteome</keyword>
<protein>
    <recommendedName>
        <fullName evidence="1">Phytocyanin domain-containing protein</fullName>
    </recommendedName>
</protein>
<proteinExistence type="predicted"/>
<evidence type="ECO:0000313" key="2">
    <source>
        <dbReference type="EMBL" id="KAI9180908.1"/>
    </source>
</evidence>
<dbReference type="GO" id="GO:0009055">
    <property type="term" value="F:electron transfer activity"/>
    <property type="evidence" value="ECO:0007669"/>
    <property type="project" value="InterPro"/>
</dbReference>
<dbReference type="InterPro" id="IPR003245">
    <property type="entry name" value="Phytocyanin_dom"/>
</dbReference>
<sequence>MATFNNGNNTIQSQISKFEGKTNFEYWRVQMQLLFKYQELWNVVSDGIVRPADVVTTRKDLKTSNGKAFLTQHDDFIHTSIVVGGTGSSDKTFQIVGALYGWNSSSSHIKLWAENETFYVGDALVFIFEPPLSVW</sequence>
<feature type="domain" description="Phytocyanin" evidence="1">
    <location>
        <begin position="102"/>
        <end position="130"/>
    </location>
</feature>
<reference evidence="2" key="2">
    <citation type="submission" date="2023-02" db="EMBL/GenBank/DDBJ databases">
        <authorList>
            <person name="Swenson N.G."/>
            <person name="Wegrzyn J.L."/>
            <person name="Mcevoy S.L."/>
        </authorList>
    </citation>
    <scope>NUCLEOTIDE SEQUENCE</scope>
    <source>
        <strain evidence="2">91603</strain>
        <tissue evidence="2">Leaf</tissue>
    </source>
</reference>
<name>A0AAD5NU51_ACENE</name>
<comment type="caution">
    <text evidence="2">The sequence shown here is derived from an EMBL/GenBank/DDBJ whole genome shotgun (WGS) entry which is preliminary data.</text>
</comment>
<dbReference type="AlphaFoldDB" id="A0AAD5NU51"/>
<dbReference type="InterPro" id="IPR008972">
    <property type="entry name" value="Cupredoxin"/>
</dbReference>
<dbReference type="Pfam" id="PF02298">
    <property type="entry name" value="Cu_bind_like"/>
    <property type="match status" value="1"/>
</dbReference>
<reference evidence="2" key="1">
    <citation type="journal article" date="2022" name="Plant J.">
        <title>Strategies of tolerance reflected in two North American maple genomes.</title>
        <authorList>
            <person name="McEvoy S.L."/>
            <person name="Sezen U.U."/>
            <person name="Trouern-Trend A."/>
            <person name="McMahon S.M."/>
            <person name="Schaberg P.G."/>
            <person name="Yang J."/>
            <person name="Wegrzyn J.L."/>
            <person name="Swenson N.G."/>
        </authorList>
    </citation>
    <scope>NUCLEOTIDE SEQUENCE</scope>
    <source>
        <strain evidence="2">91603</strain>
    </source>
</reference>
<dbReference type="EMBL" id="JAJSOW010000101">
    <property type="protein sequence ID" value="KAI9180908.1"/>
    <property type="molecule type" value="Genomic_DNA"/>
</dbReference>
<dbReference type="Proteomes" id="UP001064489">
    <property type="component" value="Chromosome 4"/>
</dbReference>
<evidence type="ECO:0000313" key="3">
    <source>
        <dbReference type="Proteomes" id="UP001064489"/>
    </source>
</evidence>